<proteinExistence type="predicted"/>
<reference evidence="2 3" key="1">
    <citation type="submission" date="2018-11" db="EMBL/GenBank/DDBJ databases">
        <title>Genome squencing of methanotrophic bacteria isolated from alkaline groundwater in Korea.</title>
        <authorList>
            <person name="Nguyen L.N."/>
        </authorList>
    </citation>
    <scope>NUCLEOTIDE SEQUENCE [LARGE SCALE GENOMIC DNA]</scope>
    <source>
        <strain evidence="2 3">GW6</strain>
    </source>
</reference>
<evidence type="ECO:0000256" key="1">
    <source>
        <dbReference type="SAM" id="MobiDB-lite"/>
    </source>
</evidence>
<dbReference type="Pfam" id="PF06074">
    <property type="entry name" value="Portal_Mu"/>
    <property type="match status" value="1"/>
</dbReference>
<protein>
    <submittedName>
        <fullName evidence="2">DUF935 family protein</fullName>
    </submittedName>
</protein>
<dbReference type="Proteomes" id="UP000273982">
    <property type="component" value="Chromosome"/>
</dbReference>
<gene>
    <name evidence="2" type="ORF">EHO51_16200</name>
</gene>
<name>A0A3G8M830_9HYPH</name>
<dbReference type="InterPro" id="IPR009279">
    <property type="entry name" value="Portal_Mu"/>
</dbReference>
<evidence type="ECO:0000313" key="3">
    <source>
        <dbReference type="Proteomes" id="UP000273982"/>
    </source>
</evidence>
<dbReference type="AlphaFoldDB" id="A0A3G8M830"/>
<organism evidence="2 3">
    <name type="scientific">Methylocystis rosea</name>
    <dbReference type="NCBI Taxonomy" id="173366"/>
    <lineage>
        <taxon>Bacteria</taxon>
        <taxon>Pseudomonadati</taxon>
        <taxon>Pseudomonadota</taxon>
        <taxon>Alphaproteobacteria</taxon>
        <taxon>Hyphomicrobiales</taxon>
        <taxon>Methylocystaceae</taxon>
        <taxon>Methylocystis</taxon>
    </lineage>
</organism>
<dbReference type="RefSeq" id="WP_124739740.1">
    <property type="nucleotide sequence ID" value="NZ_CP034086.1"/>
</dbReference>
<feature type="region of interest" description="Disordered" evidence="1">
    <location>
        <begin position="419"/>
        <end position="452"/>
    </location>
</feature>
<dbReference type="EMBL" id="CP034086">
    <property type="protein sequence ID" value="AZG78149.1"/>
    <property type="molecule type" value="Genomic_DNA"/>
</dbReference>
<feature type="compositionally biased region" description="Basic and acidic residues" evidence="1">
    <location>
        <begin position="428"/>
        <end position="452"/>
    </location>
</feature>
<dbReference type="KEGG" id="mros:EHO51_16200"/>
<accession>A0A3G8M830</accession>
<sequence>MVETRRSSIIGPDGQPIMVPLLKGETAAPERYGARALIHYSEASGLTPARLGEIMRGANMGLAKPYLTLAIDMEERYLHYASQLQTRRLALDGVTISVSAPKGVNPKAVDFIESLIADPMFPDMVASLQDGVGKGYSVVEPIWEYEGGALRPVVYQHRDPRYFRYDEVGLRDLCLIEDSGLPGPRIEAPYFIKHEPYLRAGSPVRRGVARSAAWAFVMQTFALQDWAAFCEIYGIPFRIGKFHSSATNEDKATLLRAVRAIANDAAAIIPQGMEIDFQETNGNRGEAVFGNFISYLDGKVSLIILGQTMTAEVSKSGGSLAQAKVQENVRMDIVRFDARQNSATVNRDLIRPAVAMNFGPQDIYPTVQMELAENEDLAALGAFLGQAVPLGLKVSQNYVRKRASIPEPDEDEELLGAPAAQADASQEEAEKRQSAVGDRQSEKGAKKKDATGKKVAAEQLAALGTRCPSCGEIHGTRLAADDPTQAITALHDTDTLVDLALTDWREIRDPLLAGLLAAVGRAENYEEALANIEKAGIDSAPLQEALARATAKSRGLGDVRD</sequence>
<evidence type="ECO:0000313" key="2">
    <source>
        <dbReference type="EMBL" id="AZG78149.1"/>
    </source>
</evidence>